<organism evidence="9 10">
    <name type="scientific">Olivibacter domesticus</name>
    <name type="common">Pseudosphingobacterium domesticum</name>
    <dbReference type="NCBI Taxonomy" id="407022"/>
    <lineage>
        <taxon>Bacteria</taxon>
        <taxon>Pseudomonadati</taxon>
        <taxon>Bacteroidota</taxon>
        <taxon>Sphingobacteriia</taxon>
        <taxon>Sphingobacteriales</taxon>
        <taxon>Sphingobacteriaceae</taxon>
        <taxon>Olivibacter</taxon>
    </lineage>
</organism>
<dbReference type="Gene3D" id="2.30.40.10">
    <property type="entry name" value="Urease, subunit C, domain 1"/>
    <property type="match status" value="1"/>
</dbReference>
<dbReference type="CDD" id="cd00854">
    <property type="entry name" value="NagA"/>
    <property type="match status" value="1"/>
</dbReference>
<feature type="binding site" evidence="7">
    <location>
        <position position="198"/>
    </location>
    <ligand>
        <name>Zn(2+)</name>
        <dbReference type="ChEBI" id="CHEBI:29105"/>
    </ligand>
</feature>
<evidence type="ECO:0000256" key="3">
    <source>
        <dbReference type="ARBA" id="ARBA00022801"/>
    </source>
</evidence>
<dbReference type="PANTHER" id="PTHR11113">
    <property type="entry name" value="N-ACETYLGLUCOSAMINE-6-PHOSPHATE DEACETYLASE"/>
    <property type="match status" value="1"/>
</dbReference>
<dbReference type="GO" id="GO:0008448">
    <property type="term" value="F:N-acetylglucosamine-6-phosphate deacetylase activity"/>
    <property type="evidence" value="ECO:0007669"/>
    <property type="project" value="InterPro"/>
</dbReference>
<comment type="similarity">
    <text evidence="1 5">Belongs to the metallo-dependent hydrolases superfamily. NagA family.</text>
</comment>
<dbReference type="PIRSF" id="PIRSF038994">
    <property type="entry name" value="NagA"/>
    <property type="match status" value="1"/>
</dbReference>
<dbReference type="Gene3D" id="3.20.20.140">
    <property type="entry name" value="Metal-dependent hydrolases"/>
    <property type="match status" value="1"/>
</dbReference>
<dbReference type="GO" id="GO:0006046">
    <property type="term" value="P:N-acetylglucosamine catabolic process"/>
    <property type="evidence" value="ECO:0007669"/>
    <property type="project" value="TreeGrafter"/>
</dbReference>
<reference evidence="10" key="1">
    <citation type="submission" date="2016-10" db="EMBL/GenBank/DDBJ databases">
        <authorList>
            <person name="Varghese N."/>
            <person name="Submissions S."/>
        </authorList>
    </citation>
    <scope>NUCLEOTIDE SEQUENCE [LARGE SCALE GENOMIC DNA]</scope>
    <source>
        <strain evidence="10">DSM 18733</strain>
    </source>
</reference>
<dbReference type="SUPFAM" id="SSF51556">
    <property type="entry name" value="Metallo-dependent hydrolases"/>
    <property type="match status" value="1"/>
</dbReference>
<keyword evidence="4 5" id="KW-0119">Carbohydrate metabolism</keyword>
<dbReference type="InterPro" id="IPR011059">
    <property type="entry name" value="Metal-dep_hydrolase_composite"/>
</dbReference>
<evidence type="ECO:0000256" key="6">
    <source>
        <dbReference type="PIRSR" id="PIRSR038994-1"/>
    </source>
</evidence>
<dbReference type="STRING" id="407022.SAMN05661044_02598"/>
<keyword evidence="3 5" id="KW-0378">Hydrolase</keyword>
<dbReference type="PANTHER" id="PTHR11113:SF14">
    <property type="entry name" value="N-ACETYLGLUCOSAMINE-6-PHOSPHATE DEACETYLASE"/>
    <property type="match status" value="1"/>
</dbReference>
<feature type="binding site" evidence="7">
    <location>
        <position position="219"/>
    </location>
    <ligand>
        <name>Zn(2+)</name>
        <dbReference type="ChEBI" id="CHEBI:29105"/>
    </ligand>
</feature>
<keyword evidence="2 7" id="KW-0479">Metal-binding</keyword>
<evidence type="ECO:0000256" key="1">
    <source>
        <dbReference type="ARBA" id="ARBA00010716"/>
    </source>
</evidence>
<dbReference type="FunFam" id="3.20.20.140:FF:000004">
    <property type="entry name" value="N-acetylglucosamine-6-phosphate deacetylase"/>
    <property type="match status" value="1"/>
</dbReference>
<evidence type="ECO:0000313" key="10">
    <source>
        <dbReference type="Proteomes" id="UP000199421"/>
    </source>
</evidence>
<gene>
    <name evidence="9" type="ORF">SAMN05661044_02598</name>
</gene>
<dbReference type="NCBIfam" id="TIGR00221">
    <property type="entry name" value="nagA"/>
    <property type="match status" value="1"/>
</dbReference>
<feature type="binding site" evidence="7">
    <location>
        <position position="133"/>
    </location>
    <ligand>
        <name>Zn(2+)</name>
        <dbReference type="ChEBI" id="CHEBI:29105"/>
    </ligand>
</feature>
<dbReference type="Proteomes" id="UP000199421">
    <property type="component" value="Unassembled WGS sequence"/>
</dbReference>
<protein>
    <submittedName>
        <fullName evidence="9">N-acetylglucosamine-6-phosphate deacetylase</fullName>
    </submittedName>
</protein>
<evidence type="ECO:0000256" key="2">
    <source>
        <dbReference type="ARBA" id="ARBA00022723"/>
    </source>
</evidence>
<dbReference type="AlphaFoldDB" id="A0A1H7QHF2"/>
<keyword evidence="10" id="KW-1185">Reference proteome</keyword>
<proteinExistence type="inferred from homology"/>
<dbReference type="Pfam" id="PF01979">
    <property type="entry name" value="Amidohydro_1"/>
    <property type="match status" value="1"/>
</dbReference>
<dbReference type="GO" id="GO:0046872">
    <property type="term" value="F:metal ion binding"/>
    <property type="evidence" value="ECO:0007669"/>
    <property type="project" value="UniProtKB-KW"/>
</dbReference>
<dbReference type="InterPro" id="IPR032466">
    <property type="entry name" value="Metal_Hydrolase"/>
</dbReference>
<evidence type="ECO:0000259" key="8">
    <source>
        <dbReference type="Pfam" id="PF01979"/>
    </source>
</evidence>
<sequence>MIDKIIKIYNGKVISPLRVIEQATVIIKNGKIDGIYQYDIEIPDAISIDAKGRYVSPGFIDIHIHGGGGADFMDGNVDAFLKVAETHVQFGTTAMVATTLTSDKENLLNTLNIYEEATLKNKKGASFLGLHIEGPYFSMNQRGAQDPRYIRDPDPEEYLEILNASKSIVRWSAAPEKKGAIEFGRCLRKYGVIPSVAHTDAVYEEVVEAFENGYTLATHLYSAMSGVTRKNAFRFAGVIESAFIIDEMDVEIIADGVHLPAPLLKLVYKIKGPDKIALITDAMRGAAMPPGPSILGSLADGLPVIIEDDVAKLPDRTSFAGSVATADRLIKMMVNLADVPLVEAVKMLSHTPARITGVLDRKGSISVGKDADIVIFDEAFKIHYTIVGGEILYEQTTIGS</sequence>
<dbReference type="SUPFAM" id="SSF51338">
    <property type="entry name" value="Composite domain of metallo-dependent hydrolases"/>
    <property type="match status" value="1"/>
</dbReference>
<comment type="cofactor">
    <cofactor evidence="7">
        <name>a divalent metal cation</name>
        <dbReference type="ChEBI" id="CHEBI:60240"/>
    </cofactor>
    <text evidence="7">Binds 1 divalent metal cation per subunit.</text>
</comment>
<accession>A0A1H7QHF2</accession>
<dbReference type="EMBL" id="FOAF01000002">
    <property type="protein sequence ID" value="SEL47521.1"/>
    <property type="molecule type" value="Genomic_DNA"/>
</dbReference>
<evidence type="ECO:0000313" key="9">
    <source>
        <dbReference type="EMBL" id="SEL47521.1"/>
    </source>
</evidence>
<name>A0A1H7QHF2_OLID1</name>
<dbReference type="InterPro" id="IPR003764">
    <property type="entry name" value="GlcNAc_6-P_deAcase"/>
</dbReference>
<feature type="active site" description="Proton donor/acceptor" evidence="6">
    <location>
        <position position="281"/>
    </location>
</feature>
<feature type="domain" description="Amidohydrolase-related" evidence="8">
    <location>
        <begin position="54"/>
        <end position="391"/>
    </location>
</feature>
<evidence type="ECO:0000256" key="5">
    <source>
        <dbReference type="PIRNR" id="PIRNR038994"/>
    </source>
</evidence>
<evidence type="ECO:0000256" key="7">
    <source>
        <dbReference type="PIRSR" id="PIRSR038994-3"/>
    </source>
</evidence>
<dbReference type="InterPro" id="IPR006680">
    <property type="entry name" value="Amidohydro-rel"/>
</dbReference>
<evidence type="ECO:0000256" key="4">
    <source>
        <dbReference type="ARBA" id="ARBA00023277"/>
    </source>
</evidence>
<dbReference type="RefSeq" id="WP_093324861.1">
    <property type="nucleotide sequence ID" value="NZ_FOAF01000002.1"/>
</dbReference>
<dbReference type="OrthoDB" id="9776488at2"/>